<reference evidence="3 4" key="1">
    <citation type="journal article" date="2019" name="Environ. Microbiol.">
        <title>At the nexus of three kingdoms: the genome of the mycorrhizal fungus Gigaspora margarita provides insights into plant, endobacterial and fungal interactions.</title>
        <authorList>
            <person name="Venice F."/>
            <person name="Ghignone S."/>
            <person name="Salvioli di Fossalunga A."/>
            <person name="Amselem J."/>
            <person name="Novero M."/>
            <person name="Xianan X."/>
            <person name="Sedzielewska Toro K."/>
            <person name="Morin E."/>
            <person name="Lipzen A."/>
            <person name="Grigoriev I.V."/>
            <person name="Henrissat B."/>
            <person name="Martin F.M."/>
            <person name="Bonfante P."/>
        </authorList>
    </citation>
    <scope>NUCLEOTIDE SEQUENCE [LARGE SCALE GENOMIC DNA]</scope>
    <source>
        <strain evidence="3 4">BEG34</strain>
    </source>
</reference>
<dbReference type="OrthoDB" id="2407739at2759"/>
<keyword evidence="1" id="KW-0175">Coiled coil</keyword>
<evidence type="ECO:0000313" key="3">
    <source>
        <dbReference type="EMBL" id="KAF0489516.1"/>
    </source>
</evidence>
<name>A0A8H4EIA5_GIGMA</name>
<comment type="caution">
    <text evidence="3">The sequence shown here is derived from an EMBL/GenBank/DDBJ whole genome shotgun (WGS) entry which is preliminary data.</text>
</comment>
<sequence length="345" mass="39161">MADTLYTIVSLRELKTKLIVEISELRKKYAELEAKNIKVEAENTKLKQDKEETQLEAGSHQCSTSPICIENKSSEDKVIDEFLDLKEKERVSNIIREKNREKKLGSQDPLSYNKDISQSSKNKIQKFIAEVSKNSSSSISNSNADNDVMSTTLNETESQPSNNSFTFLYKKLCNTIILADHKIQEAILCYCNFGKALIQRRNELVSEKQVDPESNAVSRILNKEVRAQLPANIPDALLWKRIEKAKKLYKPFSAIGSDQQISCEKENKDSEFSETKVTTTITSSILLSHTSNSGDELNNDRDSDSSEVKIQVSVPDDKDSMITMMKIFPMTTTKMMIRMMGVWLF</sequence>
<accession>A0A8H4EIA5</accession>
<proteinExistence type="predicted"/>
<keyword evidence="4" id="KW-1185">Reference proteome</keyword>
<evidence type="ECO:0000256" key="1">
    <source>
        <dbReference type="SAM" id="Coils"/>
    </source>
</evidence>
<evidence type="ECO:0000256" key="2">
    <source>
        <dbReference type="SAM" id="MobiDB-lite"/>
    </source>
</evidence>
<feature type="compositionally biased region" description="Basic and acidic residues" evidence="2">
    <location>
        <begin position="298"/>
        <end position="307"/>
    </location>
</feature>
<gene>
    <name evidence="3" type="ORF">F8M41_022082</name>
</gene>
<feature type="coiled-coil region" evidence="1">
    <location>
        <begin position="8"/>
        <end position="56"/>
    </location>
</feature>
<dbReference type="EMBL" id="WTPW01000671">
    <property type="protein sequence ID" value="KAF0489516.1"/>
    <property type="molecule type" value="Genomic_DNA"/>
</dbReference>
<dbReference type="AlphaFoldDB" id="A0A8H4EIA5"/>
<protein>
    <submittedName>
        <fullName evidence="3">Uncharacterized protein</fullName>
    </submittedName>
</protein>
<feature type="region of interest" description="Disordered" evidence="2">
    <location>
        <begin position="289"/>
        <end position="308"/>
    </location>
</feature>
<dbReference type="Proteomes" id="UP000439903">
    <property type="component" value="Unassembled WGS sequence"/>
</dbReference>
<evidence type="ECO:0000313" key="4">
    <source>
        <dbReference type="Proteomes" id="UP000439903"/>
    </source>
</evidence>
<organism evidence="3 4">
    <name type="scientific">Gigaspora margarita</name>
    <dbReference type="NCBI Taxonomy" id="4874"/>
    <lineage>
        <taxon>Eukaryota</taxon>
        <taxon>Fungi</taxon>
        <taxon>Fungi incertae sedis</taxon>
        <taxon>Mucoromycota</taxon>
        <taxon>Glomeromycotina</taxon>
        <taxon>Glomeromycetes</taxon>
        <taxon>Diversisporales</taxon>
        <taxon>Gigasporaceae</taxon>
        <taxon>Gigaspora</taxon>
    </lineage>
</organism>